<evidence type="ECO:0000313" key="4">
    <source>
        <dbReference type="EMBL" id="KAF2235236.1"/>
    </source>
</evidence>
<keyword evidence="5" id="KW-1185">Reference proteome</keyword>
<evidence type="ECO:0000256" key="2">
    <source>
        <dbReference type="ARBA" id="ARBA00022679"/>
    </source>
</evidence>
<accession>A0A6A6HAR1</accession>
<feature type="binding site" evidence="3">
    <location>
        <position position="257"/>
    </location>
    <ligand>
        <name>dimethylallyl diphosphate</name>
        <dbReference type="ChEBI" id="CHEBI:57623"/>
    </ligand>
</feature>
<keyword evidence="2 4" id="KW-0808">Transferase</keyword>
<dbReference type="AlphaFoldDB" id="A0A6A6HAR1"/>
<dbReference type="PIRSF" id="PIRSF000509">
    <property type="entry name" value="Trp_DMAT"/>
    <property type="match status" value="1"/>
</dbReference>
<proteinExistence type="inferred from homology"/>
<evidence type="ECO:0000256" key="3">
    <source>
        <dbReference type="PIRSR" id="PIRSR000509-1"/>
    </source>
</evidence>
<dbReference type="InterPro" id="IPR017795">
    <property type="entry name" value="ABBA_NscD-like"/>
</dbReference>
<dbReference type="PANTHER" id="PTHR40627">
    <property type="entry name" value="INDOLE PRENYLTRANSFERASE TDIB-RELATED"/>
    <property type="match status" value="1"/>
</dbReference>
<sequence length="415" mass="47017">MCPYRRFFQWIKGCFHPGTFPEAGDTRSFMFTTLARMLQLAGYDESSSHRHLAFFRAEVMPYLRRQRIGPCLGRTTRWHSFMTDDHEPIEFSFKWADQNTLPTVRYSIEPVSLKSGTTKDPANLRTAAAFVQRMKTYFPGADWTWYNILSAGMLCEEQYLKPGLVSSSQIFFAFDLLSSSETLKACLIPSMRAQSEGATNLDVVLQSLSQLSLDEAISSALGSFTRYLGSIPVNDRPEVELVGFDCIEPINSRLKIYVRSHRTSFQDVINALTLGGQLRDADFDRGLAALEELWNAVLGLSSPANWDQQLPAVSHRTAGILYYYEFKPFLKSIKTKLYIPVRHYVKNDHAAAFGLSEYLQSRPQSLQGVDYADAVQILCSRRPLWLRSGFQTYITCSVVEGQLQIASYFNPQASS</sequence>
<dbReference type="PANTHER" id="PTHR40627:SF4">
    <property type="entry name" value="PRENYLTRANSFERASE ASQH1-RELATED"/>
    <property type="match status" value="1"/>
</dbReference>
<feature type="binding site" evidence="3">
    <location>
        <position position="338"/>
    </location>
    <ligand>
        <name>dimethylallyl diphosphate</name>
        <dbReference type="ChEBI" id="CHEBI:57623"/>
    </ligand>
</feature>
<gene>
    <name evidence="4" type="ORF">EV356DRAFT_121045</name>
</gene>
<name>A0A6A6HAR1_VIRVR</name>
<feature type="binding site" evidence="3">
    <location>
        <position position="255"/>
    </location>
    <ligand>
        <name>dimethylallyl diphosphate</name>
        <dbReference type="ChEBI" id="CHEBI:57623"/>
    </ligand>
</feature>
<organism evidence="4 5">
    <name type="scientific">Viridothelium virens</name>
    <name type="common">Speckled blister lichen</name>
    <name type="synonym">Trypethelium virens</name>
    <dbReference type="NCBI Taxonomy" id="1048519"/>
    <lineage>
        <taxon>Eukaryota</taxon>
        <taxon>Fungi</taxon>
        <taxon>Dikarya</taxon>
        <taxon>Ascomycota</taxon>
        <taxon>Pezizomycotina</taxon>
        <taxon>Dothideomycetes</taxon>
        <taxon>Dothideomycetes incertae sedis</taxon>
        <taxon>Trypetheliales</taxon>
        <taxon>Trypetheliaceae</taxon>
        <taxon>Viridothelium</taxon>
    </lineage>
</organism>
<dbReference type="OrthoDB" id="3354387at2759"/>
<feature type="binding site" evidence="3">
    <location>
        <position position="253"/>
    </location>
    <ligand>
        <name>dimethylallyl diphosphate</name>
        <dbReference type="ChEBI" id="CHEBI:57623"/>
    </ligand>
</feature>
<dbReference type="Proteomes" id="UP000800092">
    <property type="component" value="Unassembled WGS sequence"/>
</dbReference>
<dbReference type="EMBL" id="ML991792">
    <property type="protein sequence ID" value="KAF2235236.1"/>
    <property type="molecule type" value="Genomic_DNA"/>
</dbReference>
<dbReference type="InterPro" id="IPR012148">
    <property type="entry name" value="ABBA_DMATS-like"/>
</dbReference>
<protein>
    <submittedName>
        <fullName evidence="4">Aromatic prenyltransferase</fullName>
    </submittedName>
</protein>
<reference evidence="4" key="1">
    <citation type="journal article" date="2020" name="Stud. Mycol.">
        <title>101 Dothideomycetes genomes: a test case for predicting lifestyles and emergence of pathogens.</title>
        <authorList>
            <person name="Haridas S."/>
            <person name="Albert R."/>
            <person name="Binder M."/>
            <person name="Bloem J."/>
            <person name="Labutti K."/>
            <person name="Salamov A."/>
            <person name="Andreopoulos B."/>
            <person name="Baker S."/>
            <person name="Barry K."/>
            <person name="Bills G."/>
            <person name="Bluhm B."/>
            <person name="Cannon C."/>
            <person name="Castanera R."/>
            <person name="Culley D."/>
            <person name="Daum C."/>
            <person name="Ezra D."/>
            <person name="Gonzalez J."/>
            <person name="Henrissat B."/>
            <person name="Kuo A."/>
            <person name="Liang C."/>
            <person name="Lipzen A."/>
            <person name="Lutzoni F."/>
            <person name="Magnuson J."/>
            <person name="Mondo S."/>
            <person name="Nolan M."/>
            <person name="Ohm R."/>
            <person name="Pangilinan J."/>
            <person name="Park H.-J."/>
            <person name="Ramirez L."/>
            <person name="Alfaro M."/>
            <person name="Sun H."/>
            <person name="Tritt A."/>
            <person name="Yoshinaga Y."/>
            <person name="Zwiers L.-H."/>
            <person name="Turgeon B."/>
            <person name="Goodwin S."/>
            <person name="Spatafora J."/>
            <person name="Crous P."/>
            <person name="Grigoriev I."/>
        </authorList>
    </citation>
    <scope>NUCLEOTIDE SEQUENCE</scope>
    <source>
        <strain evidence="4">Tuck. ex Michener</strain>
    </source>
</reference>
<evidence type="ECO:0000256" key="1">
    <source>
        <dbReference type="ARBA" id="ARBA00010209"/>
    </source>
</evidence>
<dbReference type="NCBIfam" id="TIGR03429">
    <property type="entry name" value="arom_pren_DMATS"/>
    <property type="match status" value="1"/>
</dbReference>
<evidence type="ECO:0000313" key="5">
    <source>
        <dbReference type="Proteomes" id="UP000800092"/>
    </source>
</evidence>
<dbReference type="GO" id="GO:0009820">
    <property type="term" value="P:alkaloid metabolic process"/>
    <property type="evidence" value="ECO:0007669"/>
    <property type="project" value="InterPro"/>
</dbReference>
<comment type="similarity">
    <text evidence="1">Belongs to the tryptophan dimethylallyltransferase family.</text>
</comment>
<dbReference type="GO" id="GO:0016765">
    <property type="term" value="F:transferase activity, transferring alkyl or aryl (other than methyl) groups"/>
    <property type="evidence" value="ECO:0007669"/>
    <property type="project" value="InterPro"/>
</dbReference>
<feature type="binding site" evidence="3">
    <location>
        <position position="90"/>
    </location>
    <ligand>
        <name>L-tryptophan</name>
        <dbReference type="ChEBI" id="CHEBI:57912"/>
    </ligand>
</feature>
<feature type="binding site" evidence="3">
    <location>
        <position position="105"/>
    </location>
    <ligand>
        <name>dimethylallyl diphosphate</name>
        <dbReference type="ChEBI" id="CHEBI:57623"/>
    </ligand>
</feature>
<dbReference type="CDD" id="cd13929">
    <property type="entry name" value="PT-DMATS_CymD"/>
    <property type="match status" value="1"/>
</dbReference>
<feature type="binding site" evidence="3">
    <location>
        <position position="184"/>
    </location>
    <ligand>
        <name>dimethylallyl diphosphate</name>
        <dbReference type="ChEBI" id="CHEBI:57623"/>
    </ligand>
</feature>
<dbReference type="Pfam" id="PF11991">
    <property type="entry name" value="Trp_DMAT"/>
    <property type="match status" value="1"/>
</dbReference>